<feature type="region of interest" description="Disordered" evidence="2">
    <location>
        <begin position="38"/>
        <end position="72"/>
    </location>
</feature>
<dbReference type="Proteomes" id="UP000808372">
    <property type="component" value="Chromosome 2"/>
</dbReference>
<dbReference type="Gene3D" id="2.30.29.30">
    <property type="entry name" value="Pleckstrin-homology domain (PH domain)/Phosphotyrosine-binding domain (PTB)"/>
    <property type="match status" value="1"/>
</dbReference>
<evidence type="ECO:0000259" key="4">
    <source>
        <dbReference type="PROSITE" id="PS50010"/>
    </source>
</evidence>
<keyword evidence="1" id="KW-0344">Guanine-nucleotide releasing factor</keyword>
<feature type="compositionally biased region" description="Polar residues" evidence="2">
    <location>
        <begin position="486"/>
        <end position="514"/>
    </location>
</feature>
<dbReference type="CDD" id="cd13241">
    <property type="entry name" value="PH2_Kalirin_Trio_p63RhoGEF"/>
    <property type="match status" value="1"/>
</dbReference>
<proteinExistence type="predicted"/>
<name>A0A8U1EZG4_SALNM</name>
<dbReference type="SMART" id="SM00233">
    <property type="entry name" value="PH"/>
    <property type="match status" value="1"/>
</dbReference>
<dbReference type="InterPro" id="IPR000219">
    <property type="entry name" value="DH_dom"/>
</dbReference>
<dbReference type="GO" id="GO:0005085">
    <property type="term" value="F:guanyl-nucleotide exchange factor activity"/>
    <property type="evidence" value="ECO:0007669"/>
    <property type="project" value="UniProtKB-KW"/>
</dbReference>
<dbReference type="PROSITE" id="PS50003">
    <property type="entry name" value="PH_DOMAIN"/>
    <property type="match status" value="1"/>
</dbReference>
<dbReference type="FunFam" id="2.30.29.30:FF:000184">
    <property type="entry name" value="Rho guanine nucleotide exchange factor (GEF) 25"/>
    <property type="match status" value="1"/>
</dbReference>
<dbReference type="GeneID" id="120061264"/>
<accession>A0A8U1EZG4</accession>
<gene>
    <name evidence="6" type="primary">LOC120061264</name>
</gene>
<feature type="compositionally biased region" description="Polar residues" evidence="2">
    <location>
        <begin position="191"/>
        <end position="202"/>
    </location>
</feature>
<dbReference type="InterPro" id="IPR051336">
    <property type="entry name" value="RhoGEF_Guanine_NuclExch_SF"/>
</dbReference>
<dbReference type="SUPFAM" id="SSF48065">
    <property type="entry name" value="DBL homology domain (DH-domain)"/>
    <property type="match status" value="1"/>
</dbReference>
<dbReference type="Gene3D" id="1.20.900.10">
    <property type="entry name" value="Dbl homology (DH) domain"/>
    <property type="match status" value="1"/>
</dbReference>
<protein>
    <submittedName>
        <fullName evidence="6">Rho guanine nucleotide exchange factor 25-like isoform X5</fullName>
    </submittedName>
</protein>
<dbReference type="Pfam" id="PF22697">
    <property type="entry name" value="SOS1_NGEF_PH"/>
    <property type="match status" value="1"/>
</dbReference>
<dbReference type="RefSeq" id="XP_038866915.1">
    <property type="nucleotide sequence ID" value="XM_039010987.1"/>
</dbReference>
<sequence>MKGGHHQRGCGCQHLFRKVLAMCGCCFARVRESYSAAGSEGSITPSVGSIAPQASGSSRPCPPSSPGGSRHSVSALKKWLTMPVCKLSVGGGGGKGVRQVHRLDGKQPSTHLPLSQALGRPLEQGENYTILPCTDGDLGWNDGLVSPAAYSPAHTLCHSYLSDLLQNRDTHSLNHQSSTILSEEEDGSSLIGDSTSQWSATMDSEEDRRSALEKSIYVLTELIETEKMYVDDLGFIVEGYMASMASQGIPEDMKGKDKIVFGNIHQIYDWHKDYLLGELEKCVAEPNRLAQLFIKHGKITAQGKLLQQDTFTVSEQDSSFLSRAKERRVFLFEQLVIISEPIDRKKGFSLPGYTFKNSIKLSCLGVEDHCEEDPCRLVLTSRGADGSVARFVLQASSQETRRAWVNDVVQILETQRNFLNALQSPIEYQRRESKSNSLRGAMNAPVAPTSGLRPHSSASIDRHRLPNLRSYNTSLPSLHLPSQPPADTQSPLYLSSVTPRPSHLPLTSPQQLSNGLHPPAQHSLQGGTDRYHGPMPGEGGDYAPNHSGNHDQLTDLSLHEHEC</sequence>
<feature type="domain" description="PH" evidence="3">
    <location>
        <begin position="298"/>
        <end position="413"/>
    </location>
</feature>
<evidence type="ECO:0000313" key="6">
    <source>
        <dbReference type="RefSeq" id="XP_038866915.1"/>
    </source>
</evidence>
<dbReference type="PANTHER" id="PTHR22826:SF210">
    <property type="entry name" value="RHO GUANINE NUCLEOTIDE EXCHANGE FACTOR (GEF) 25B-RELATED"/>
    <property type="match status" value="1"/>
</dbReference>
<dbReference type="GO" id="GO:0007411">
    <property type="term" value="P:axon guidance"/>
    <property type="evidence" value="ECO:0007669"/>
    <property type="project" value="TreeGrafter"/>
</dbReference>
<organism evidence="5 6">
    <name type="scientific">Salvelinus namaycush</name>
    <name type="common">Lake trout</name>
    <name type="synonym">Salmo namaycush</name>
    <dbReference type="NCBI Taxonomy" id="8040"/>
    <lineage>
        <taxon>Eukaryota</taxon>
        <taxon>Metazoa</taxon>
        <taxon>Chordata</taxon>
        <taxon>Craniata</taxon>
        <taxon>Vertebrata</taxon>
        <taxon>Euteleostomi</taxon>
        <taxon>Actinopterygii</taxon>
        <taxon>Neopterygii</taxon>
        <taxon>Teleostei</taxon>
        <taxon>Protacanthopterygii</taxon>
        <taxon>Salmoniformes</taxon>
        <taxon>Salmonidae</taxon>
        <taxon>Salmoninae</taxon>
        <taxon>Salvelinus</taxon>
    </lineage>
</organism>
<keyword evidence="5" id="KW-1185">Reference proteome</keyword>
<dbReference type="GO" id="GO:0019898">
    <property type="term" value="C:extrinsic component of membrane"/>
    <property type="evidence" value="ECO:0007669"/>
    <property type="project" value="TreeGrafter"/>
</dbReference>
<evidence type="ECO:0000256" key="2">
    <source>
        <dbReference type="SAM" id="MobiDB-lite"/>
    </source>
</evidence>
<feature type="region of interest" description="Disordered" evidence="2">
    <location>
        <begin position="430"/>
        <end position="563"/>
    </location>
</feature>
<dbReference type="InterPro" id="IPR055251">
    <property type="entry name" value="SOS1_NGEF_PH"/>
</dbReference>
<feature type="region of interest" description="Disordered" evidence="2">
    <location>
        <begin position="175"/>
        <end position="206"/>
    </location>
</feature>
<dbReference type="GO" id="GO:0005737">
    <property type="term" value="C:cytoplasm"/>
    <property type="evidence" value="ECO:0007669"/>
    <property type="project" value="TreeGrafter"/>
</dbReference>
<dbReference type="AlphaFoldDB" id="A0A8U1EZG4"/>
<dbReference type="InterPro" id="IPR001849">
    <property type="entry name" value="PH_domain"/>
</dbReference>
<reference evidence="6" key="1">
    <citation type="submission" date="2025-08" db="UniProtKB">
        <authorList>
            <consortium name="RefSeq"/>
        </authorList>
    </citation>
    <scope>IDENTIFICATION</scope>
    <source>
        <tissue evidence="6">White muscle</tissue>
    </source>
</reference>
<feature type="domain" description="DH" evidence="4">
    <location>
        <begin position="214"/>
        <end position="296"/>
    </location>
</feature>
<dbReference type="PROSITE" id="PS50010">
    <property type="entry name" value="DH_2"/>
    <property type="match status" value="1"/>
</dbReference>
<dbReference type="Pfam" id="PF00621">
    <property type="entry name" value="RhoGEF"/>
    <property type="match status" value="1"/>
</dbReference>
<dbReference type="InterPro" id="IPR011993">
    <property type="entry name" value="PH-like_dom_sf"/>
</dbReference>
<dbReference type="PANTHER" id="PTHR22826">
    <property type="entry name" value="RHO GUANINE EXCHANGE FACTOR-RELATED"/>
    <property type="match status" value="1"/>
</dbReference>
<feature type="compositionally biased region" description="Basic and acidic residues" evidence="2">
    <location>
        <begin position="548"/>
        <end position="563"/>
    </location>
</feature>
<evidence type="ECO:0000256" key="1">
    <source>
        <dbReference type="ARBA" id="ARBA00022658"/>
    </source>
</evidence>
<dbReference type="SUPFAM" id="SSF50729">
    <property type="entry name" value="PH domain-like"/>
    <property type="match status" value="1"/>
</dbReference>
<evidence type="ECO:0000313" key="5">
    <source>
        <dbReference type="Proteomes" id="UP000808372"/>
    </source>
</evidence>
<evidence type="ECO:0000259" key="3">
    <source>
        <dbReference type="PROSITE" id="PS50003"/>
    </source>
</evidence>
<dbReference type="InterPro" id="IPR035899">
    <property type="entry name" value="DBL_dom_sf"/>
</dbReference>